<evidence type="ECO:0000256" key="1">
    <source>
        <dbReference type="SAM" id="Phobius"/>
    </source>
</evidence>
<keyword evidence="1" id="KW-1133">Transmembrane helix</keyword>
<evidence type="ECO:0000313" key="2">
    <source>
        <dbReference type="EMBL" id="CAG6785956.1"/>
    </source>
</evidence>
<protein>
    <submittedName>
        <fullName evidence="2">Uncharacterized protein</fullName>
    </submittedName>
</protein>
<dbReference type="AlphaFoldDB" id="A0A8D9BKX1"/>
<keyword evidence="1" id="KW-0472">Membrane</keyword>
<feature type="transmembrane region" description="Helical" evidence="1">
    <location>
        <begin position="82"/>
        <end position="101"/>
    </location>
</feature>
<name>A0A8D9BKX1_9HEMI</name>
<dbReference type="EMBL" id="HBUF01646061">
    <property type="protein sequence ID" value="CAG6785956.1"/>
    <property type="molecule type" value="Transcribed_RNA"/>
</dbReference>
<proteinExistence type="predicted"/>
<organism evidence="2">
    <name type="scientific">Cacopsylla melanoneura</name>
    <dbReference type="NCBI Taxonomy" id="428564"/>
    <lineage>
        <taxon>Eukaryota</taxon>
        <taxon>Metazoa</taxon>
        <taxon>Ecdysozoa</taxon>
        <taxon>Arthropoda</taxon>
        <taxon>Hexapoda</taxon>
        <taxon>Insecta</taxon>
        <taxon>Pterygota</taxon>
        <taxon>Neoptera</taxon>
        <taxon>Paraneoptera</taxon>
        <taxon>Hemiptera</taxon>
        <taxon>Sternorrhyncha</taxon>
        <taxon>Psylloidea</taxon>
        <taxon>Psyllidae</taxon>
        <taxon>Psyllinae</taxon>
        <taxon>Cacopsylla</taxon>
    </lineage>
</organism>
<feature type="transmembrane region" description="Helical" evidence="1">
    <location>
        <begin position="42"/>
        <end position="70"/>
    </location>
</feature>
<reference evidence="2" key="1">
    <citation type="submission" date="2021-05" db="EMBL/GenBank/DDBJ databases">
        <authorList>
            <person name="Alioto T."/>
            <person name="Alioto T."/>
            <person name="Gomez Garrido J."/>
        </authorList>
    </citation>
    <scope>NUCLEOTIDE SEQUENCE</scope>
</reference>
<keyword evidence="1" id="KW-0812">Transmembrane</keyword>
<feature type="transmembrane region" description="Helical" evidence="1">
    <location>
        <begin position="12"/>
        <end position="30"/>
    </location>
</feature>
<sequence length="102" mass="12192">MLARDFWRFNFVLFPHSCYYIITIIIIIMIHDRLTSAGFDHFRSLSFCFLFSLCLFVVGLSFSLYLRLFLLYLHNTHTSCSILCHVVRYLLFSLSFVYILFP</sequence>
<accession>A0A8D9BKX1</accession>